<gene>
    <name evidence="1" type="ORF">ABW22_13470</name>
</gene>
<sequence length="121" mass="14150">MPQQIAPLTDTERWVVQQAVNERYGRDVEVQNVDTEIRLHIDDRELTLCPGFYWNEHGCHFVLSKTGDSRYRSMFFYRIRDRFATGREEYDDIGDCVTILLKMQADEEARRLAEGEASGNS</sequence>
<evidence type="ECO:0000313" key="1">
    <source>
        <dbReference type="EMBL" id="KVW94377.1"/>
    </source>
</evidence>
<dbReference type="EMBL" id="LDUG01000036">
    <property type="protein sequence ID" value="KVW94377.1"/>
    <property type="molecule type" value="Genomic_DNA"/>
</dbReference>
<dbReference type="Proteomes" id="UP000064243">
    <property type="component" value="Unassembled WGS sequence"/>
</dbReference>
<evidence type="ECO:0000313" key="2">
    <source>
        <dbReference type="Proteomes" id="UP000064243"/>
    </source>
</evidence>
<dbReference type="RefSeq" id="WP_059757641.1">
    <property type="nucleotide sequence ID" value="NZ_LDUG01000036.1"/>
</dbReference>
<protein>
    <submittedName>
        <fullName evidence="1">Uncharacterized protein</fullName>
    </submittedName>
</protein>
<dbReference type="STRING" id="1123392.GCA_000376425_01109"/>
<reference evidence="1 2" key="1">
    <citation type="journal article" date="2015" name="Appl. Environ. Microbiol.">
        <title>Aerobic and Anaerobic Thiosulfate Oxidation by a Cold-Adapted, Subglacial Chemoautotroph.</title>
        <authorList>
            <person name="Harrold Z.R."/>
            <person name="Skidmore M.L."/>
            <person name="Hamilton T.L."/>
            <person name="Desch L."/>
            <person name="Amada K."/>
            <person name="van Gelder W."/>
            <person name="Glover K."/>
            <person name="Roden E.E."/>
            <person name="Boyd E.S."/>
        </authorList>
    </citation>
    <scope>NUCLEOTIDE SEQUENCE [LARGE SCALE GENOMIC DNA]</scope>
    <source>
        <strain evidence="1 2">RG</strain>
    </source>
</reference>
<name>A0A106BL24_THIDE</name>
<proteinExistence type="predicted"/>
<dbReference type="OrthoDB" id="5623992at2"/>
<accession>A0A106BL24</accession>
<comment type="caution">
    <text evidence="1">The sequence shown here is derived from an EMBL/GenBank/DDBJ whole genome shotgun (WGS) entry which is preliminary data.</text>
</comment>
<dbReference type="PATRIC" id="fig|36861.3.peg.2484"/>
<organism evidence="1 2">
    <name type="scientific">Thiobacillus denitrificans</name>
    <dbReference type="NCBI Taxonomy" id="36861"/>
    <lineage>
        <taxon>Bacteria</taxon>
        <taxon>Pseudomonadati</taxon>
        <taxon>Pseudomonadota</taxon>
        <taxon>Betaproteobacteria</taxon>
        <taxon>Nitrosomonadales</taxon>
        <taxon>Thiobacillaceae</taxon>
        <taxon>Thiobacillus</taxon>
    </lineage>
</organism>
<keyword evidence="2" id="KW-1185">Reference proteome</keyword>
<dbReference type="AlphaFoldDB" id="A0A106BL24"/>